<dbReference type="GeneID" id="26630023"/>
<protein>
    <submittedName>
        <fullName evidence="1">Uncharacterized protein</fullName>
    </submittedName>
</protein>
<evidence type="ECO:0000313" key="1">
    <source>
        <dbReference type="EMBL" id="AKQ06834.1"/>
    </source>
</evidence>
<gene>
    <name evidence="1" type="ORF">Fri1_29</name>
</gene>
<evidence type="ECO:0000313" key="2">
    <source>
        <dbReference type="Proteomes" id="UP000201630"/>
    </source>
</evidence>
<dbReference type="RefSeq" id="YP_009203035.1">
    <property type="nucleotide sequence ID" value="NC_028848.1"/>
</dbReference>
<keyword evidence="2" id="KW-1185">Reference proteome</keyword>
<reference evidence="1 2" key="1">
    <citation type="submission" date="2015-04" db="EMBL/GenBank/DDBJ databases">
        <authorList>
            <person name="Shneider M.M."/>
            <person name="Klumpp J."/>
            <person name="Miroshnikov K.A."/>
            <person name="Leiman P.G."/>
        </authorList>
    </citation>
    <scope>NUCLEOTIDE SEQUENCE [LARGE SCALE GENOMIC DNA]</scope>
</reference>
<dbReference type="EMBL" id="KR149290">
    <property type="protein sequence ID" value="AKQ06834.1"/>
    <property type="molecule type" value="Genomic_DNA"/>
</dbReference>
<sequence length="39" mass="4435">MYTYIEDEDFQPATPMHCPNCGLVATYTGICHYCGEKCE</sequence>
<name>A0A0H4TJ16_9CAUD</name>
<accession>A0A0H4TJ16</accession>
<dbReference type="KEGG" id="vg:26630023"/>
<organism evidence="1 2">
    <name type="scientific">Acinetobacter phage Fri1</name>
    <dbReference type="NCBI Taxonomy" id="1647373"/>
    <lineage>
        <taxon>Viruses</taxon>
        <taxon>Duplodnaviria</taxon>
        <taxon>Heunggongvirae</taxon>
        <taxon>Uroviricota</taxon>
        <taxon>Caudoviricetes</taxon>
        <taxon>Autographivirales</taxon>
        <taxon>Autoscriptoviridae</taxon>
        <taxon>Beijerinckvirinae</taxon>
        <taxon>Friunavirus</taxon>
        <taxon>Friunavirus Fri1</taxon>
    </lineage>
</organism>
<dbReference type="Proteomes" id="UP000201630">
    <property type="component" value="Segment"/>
</dbReference>
<proteinExistence type="predicted"/>
<dbReference type="OrthoDB" id="26468at10239"/>